<dbReference type="Proteomes" id="UP000192610">
    <property type="component" value="Unassembled WGS sequence"/>
</dbReference>
<dbReference type="SUPFAM" id="SSF88713">
    <property type="entry name" value="Glycoside hydrolase/deacetylase"/>
    <property type="match status" value="1"/>
</dbReference>
<dbReference type="STRING" id="354355.SAMN05660816_01545"/>
<keyword evidence="3" id="KW-1185">Reference proteome</keyword>
<organism evidence="2 3">
    <name type="scientific">Niastella yeongjuensis</name>
    <dbReference type="NCBI Taxonomy" id="354355"/>
    <lineage>
        <taxon>Bacteria</taxon>
        <taxon>Pseudomonadati</taxon>
        <taxon>Bacteroidota</taxon>
        <taxon>Chitinophagia</taxon>
        <taxon>Chitinophagales</taxon>
        <taxon>Chitinophagaceae</taxon>
        <taxon>Niastella</taxon>
    </lineage>
</organism>
<dbReference type="GO" id="GO:0016810">
    <property type="term" value="F:hydrolase activity, acting on carbon-nitrogen (but not peptide) bonds"/>
    <property type="evidence" value="ECO:0007669"/>
    <property type="project" value="InterPro"/>
</dbReference>
<dbReference type="CDD" id="cd10929">
    <property type="entry name" value="CE4_u5"/>
    <property type="match status" value="1"/>
</dbReference>
<dbReference type="InterPro" id="IPR002509">
    <property type="entry name" value="NODB_dom"/>
</dbReference>
<reference evidence="3" key="1">
    <citation type="submission" date="2016-04" db="EMBL/GenBank/DDBJ databases">
        <authorList>
            <person name="Chen L."/>
            <person name="Zhuang W."/>
            <person name="Wang G."/>
        </authorList>
    </citation>
    <scope>NUCLEOTIDE SEQUENCE [LARGE SCALE GENOMIC DNA]</scope>
    <source>
        <strain evidence="3">17621</strain>
    </source>
</reference>
<dbReference type="Gene3D" id="3.20.20.370">
    <property type="entry name" value="Glycoside hydrolase/deacetylase"/>
    <property type="match status" value="1"/>
</dbReference>
<accession>A0A1V9EMJ1</accession>
<evidence type="ECO:0000259" key="1">
    <source>
        <dbReference type="Pfam" id="PF01522"/>
    </source>
</evidence>
<dbReference type="Pfam" id="PF01522">
    <property type="entry name" value="Polysacc_deac_1"/>
    <property type="match status" value="1"/>
</dbReference>
<sequence length="341" mass="40088">MQGIFTVSLDFELHWGVFDKRDRQQREANYKNTLRIVPQMLELFSKYDVHVTWATVGSLFAANREEWETFRPSIEPDYAVEKYSAYKWVRQHGMDSQYQWAHFAPEEVAMIMKYPGQELATHTFSHYYCLEEQREKMAFDADLKAAVKAAEKFKAPMRSLVFPRNQFNPEYLKICYDNGIKTVRSNPDGWFWSPVTNGGAGFMRRVFRTADAYIQVGGVRTSYPLSKIKVTPGEPLQLPASRFLRPWNPKSELANKMRLRRSCQEIRIAAQKKEVYHLWWHPENFGDYPEQNLQSLEVLLKEFKKCQQKYGMTSWNMGEYDQYLVREAAPKAVKQADKVLQ</sequence>
<dbReference type="OrthoDB" id="7836272at2"/>
<name>A0A1V9EMJ1_9BACT</name>
<dbReference type="GO" id="GO:0005975">
    <property type="term" value="P:carbohydrate metabolic process"/>
    <property type="evidence" value="ECO:0007669"/>
    <property type="project" value="InterPro"/>
</dbReference>
<evidence type="ECO:0000313" key="2">
    <source>
        <dbReference type="EMBL" id="OQP47360.1"/>
    </source>
</evidence>
<comment type="caution">
    <text evidence="2">The sequence shown here is derived from an EMBL/GenBank/DDBJ whole genome shotgun (WGS) entry which is preliminary data.</text>
</comment>
<dbReference type="InterPro" id="IPR011330">
    <property type="entry name" value="Glyco_hydro/deAcase_b/a-brl"/>
</dbReference>
<gene>
    <name evidence="2" type="ORF">A4H97_07605</name>
</gene>
<proteinExistence type="predicted"/>
<evidence type="ECO:0000313" key="3">
    <source>
        <dbReference type="Proteomes" id="UP000192610"/>
    </source>
</evidence>
<dbReference type="EMBL" id="LVXG01000023">
    <property type="protein sequence ID" value="OQP47360.1"/>
    <property type="molecule type" value="Genomic_DNA"/>
</dbReference>
<dbReference type="AlphaFoldDB" id="A0A1V9EMJ1"/>
<dbReference type="RefSeq" id="WP_081201476.1">
    <property type="nucleotide sequence ID" value="NZ_FOCZ01000002.1"/>
</dbReference>
<feature type="domain" description="NodB homology" evidence="1">
    <location>
        <begin position="36"/>
        <end position="182"/>
    </location>
</feature>
<protein>
    <recommendedName>
        <fullName evidence="1">NodB homology domain-containing protein</fullName>
    </recommendedName>
</protein>